<evidence type="ECO:0000313" key="2">
    <source>
        <dbReference type="Proteomes" id="UP000828390"/>
    </source>
</evidence>
<dbReference type="AlphaFoldDB" id="A0A9D4F549"/>
<accession>A0A9D4F549</accession>
<comment type="caution">
    <text evidence="1">The sequence shown here is derived from an EMBL/GenBank/DDBJ whole genome shotgun (WGS) entry which is preliminary data.</text>
</comment>
<keyword evidence="2" id="KW-1185">Reference proteome</keyword>
<proteinExistence type="predicted"/>
<evidence type="ECO:0000313" key="1">
    <source>
        <dbReference type="EMBL" id="KAH3789990.1"/>
    </source>
</evidence>
<sequence>MNILTKFHKDWMKTVTSTINILTKFHKDWMKTVTSTVYTNKLLTDARTHTQRTHGNISSPCNFLTEEEESQPKYKGEPIKNYKQSSDSEFETLKCVYIGNLIDNINKRIRKYDSESQYHIVLEPIWECPQGWAVSCMRGGYNVGLRWGYNGGYNVECEGGNNGYIMWEGDVLKKNWRGGYNMMLKKMGEGILLSSDNHLTDILT</sequence>
<dbReference type="EMBL" id="JAIWYP010000008">
    <property type="protein sequence ID" value="KAH3789990.1"/>
    <property type="molecule type" value="Genomic_DNA"/>
</dbReference>
<reference evidence="1" key="1">
    <citation type="journal article" date="2019" name="bioRxiv">
        <title>The Genome of the Zebra Mussel, Dreissena polymorpha: A Resource for Invasive Species Research.</title>
        <authorList>
            <person name="McCartney M.A."/>
            <person name="Auch B."/>
            <person name="Kono T."/>
            <person name="Mallez S."/>
            <person name="Zhang Y."/>
            <person name="Obille A."/>
            <person name="Becker A."/>
            <person name="Abrahante J.E."/>
            <person name="Garbe J."/>
            <person name="Badalamenti J.P."/>
            <person name="Herman A."/>
            <person name="Mangelson H."/>
            <person name="Liachko I."/>
            <person name="Sullivan S."/>
            <person name="Sone E.D."/>
            <person name="Koren S."/>
            <person name="Silverstein K.A.T."/>
            <person name="Beckman K.B."/>
            <person name="Gohl D.M."/>
        </authorList>
    </citation>
    <scope>NUCLEOTIDE SEQUENCE</scope>
    <source>
        <strain evidence="1">Duluth1</strain>
        <tissue evidence="1">Whole animal</tissue>
    </source>
</reference>
<gene>
    <name evidence="1" type="ORF">DPMN_168183</name>
</gene>
<organism evidence="1 2">
    <name type="scientific">Dreissena polymorpha</name>
    <name type="common">Zebra mussel</name>
    <name type="synonym">Mytilus polymorpha</name>
    <dbReference type="NCBI Taxonomy" id="45954"/>
    <lineage>
        <taxon>Eukaryota</taxon>
        <taxon>Metazoa</taxon>
        <taxon>Spiralia</taxon>
        <taxon>Lophotrochozoa</taxon>
        <taxon>Mollusca</taxon>
        <taxon>Bivalvia</taxon>
        <taxon>Autobranchia</taxon>
        <taxon>Heteroconchia</taxon>
        <taxon>Euheterodonta</taxon>
        <taxon>Imparidentia</taxon>
        <taxon>Neoheterodontei</taxon>
        <taxon>Myida</taxon>
        <taxon>Dreissenoidea</taxon>
        <taxon>Dreissenidae</taxon>
        <taxon>Dreissena</taxon>
    </lineage>
</organism>
<reference evidence="1" key="2">
    <citation type="submission" date="2020-11" db="EMBL/GenBank/DDBJ databases">
        <authorList>
            <person name="McCartney M.A."/>
            <person name="Auch B."/>
            <person name="Kono T."/>
            <person name="Mallez S."/>
            <person name="Becker A."/>
            <person name="Gohl D.M."/>
            <person name="Silverstein K.A.T."/>
            <person name="Koren S."/>
            <person name="Bechman K.B."/>
            <person name="Herman A."/>
            <person name="Abrahante J.E."/>
            <person name="Garbe J."/>
        </authorList>
    </citation>
    <scope>NUCLEOTIDE SEQUENCE</scope>
    <source>
        <strain evidence="1">Duluth1</strain>
        <tissue evidence="1">Whole animal</tissue>
    </source>
</reference>
<name>A0A9D4F549_DREPO</name>
<protein>
    <submittedName>
        <fullName evidence="1">Uncharacterized protein</fullName>
    </submittedName>
</protein>
<dbReference type="Proteomes" id="UP000828390">
    <property type="component" value="Unassembled WGS sequence"/>
</dbReference>